<comment type="caution">
    <text evidence="1">The sequence shown here is derived from an EMBL/GenBank/DDBJ whole genome shotgun (WGS) entry which is preliminary data.</text>
</comment>
<organism evidence="1 2">
    <name type="scientific">Xylaria arbuscula</name>
    <dbReference type="NCBI Taxonomy" id="114810"/>
    <lineage>
        <taxon>Eukaryota</taxon>
        <taxon>Fungi</taxon>
        <taxon>Dikarya</taxon>
        <taxon>Ascomycota</taxon>
        <taxon>Pezizomycotina</taxon>
        <taxon>Sordariomycetes</taxon>
        <taxon>Xylariomycetidae</taxon>
        <taxon>Xylariales</taxon>
        <taxon>Xylariaceae</taxon>
        <taxon>Xylaria</taxon>
    </lineage>
</organism>
<proteinExistence type="predicted"/>
<dbReference type="AlphaFoldDB" id="A0A9W8NHI1"/>
<reference evidence="1" key="1">
    <citation type="submission" date="2022-07" db="EMBL/GenBank/DDBJ databases">
        <title>Genome Sequence of Xylaria arbuscula.</title>
        <authorList>
            <person name="Buettner E."/>
        </authorList>
    </citation>
    <scope>NUCLEOTIDE SEQUENCE</scope>
    <source>
        <strain evidence="1">VT107</strain>
    </source>
</reference>
<keyword evidence="2" id="KW-1185">Reference proteome</keyword>
<gene>
    <name evidence="1" type="ORF">NPX13_g3639</name>
</gene>
<name>A0A9W8NHI1_9PEZI</name>
<sequence length="243" mass="26569">MRTSCKLPSIRRDEECDLEEGEFDDDLRDWDELGNYDLSHWPGMPGSVIENLANAAMDFGPVDFHYPNFPIDQTRLVESYQNYNWANSSPAMRDRQRANVIAYDAGNIFPFGSDSSNGVGFSSSPASIAPAAPGPVTGVLSSPSPTITNASHTRPWPCNICGHAVSFTRAPIIANAGNVAYAKITISATFVPATRMNPDSFTTLANVRGPTRIKRGTLTMSVPMLARTIHVVNYPRWTLVVCE</sequence>
<evidence type="ECO:0000313" key="2">
    <source>
        <dbReference type="Proteomes" id="UP001148614"/>
    </source>
</evidence>
<evidence type="ECO:0000313" key="1">
    <source>
        <dbReference type="EMBL" id="KAJ3576625.1"/>
    </source>
</evidence>
<dbReference type="Proteomes" id="UP001148614">
    <property type="component" value="Unassembled WGS sequence"/>
</dbReference>
<dbReference type="EMBL" id="JANPWZ010000465">
    <property type="protein sequence ID" value="KAJ3576625.1"/>
    <property type="molecule type" value="Genomic_DNA"/>
</dbReference>
<protein>
    <submittedName>
        <fullName evidence="1">Uncharacterized protein</fullName>
    </submittedName>
</protein>
<accession>A0A9W8NHI1</accession>